<comment type="caution">
    <text evidence="4">The sequence shown here is derived from an EMBL/GenBank/DDBJ whole genome shotgun (WGS) entry which is preliminary data.</text>
</comment>
<evidence type="ECO:0000313" key="5">
    <source>
        <dbReference type="Proteomes" id="UP000186922"/>
    </source>
</evidence>
<keyword evidence="5" id="KW-1185">Reference proteome</keyword>
<dbReference type="SUPFAM" id="SSF55681">
    <property type="entry name" value="Class II aaRS and biotin synthetases"/>
    <property type="match status" value="1"/>
</dbReference>
<accession>A0A1D1VRB7</accession>
<evidence type="ECO:0000259" key="3">
    <source>
        <dbReference type="PROSITE" id="PS51733"/>
    </source>
</evidence>
<evidence type="ECO:0000313" key="4">
    <source>
        <dbReference type="EMBL" id="GAV04117.1"/>
    </source>
</evidence>
<dbReference type="PANTHER" id="PTHR12561:SF3">
    <property type="entry name" value="LIPOYLTRANSFERASE 1, MITOCHONDRIAL"/>
    <property type="match status" value="1"/>
</dbReference>
<dbReference type="OrthoDB" id="201621at2759"/>
<reference evidence="4 5" key="1">
    <citation type="journal article" date="2016" name="Nat. Commun.">
        <title>Extremotolerant tardigrade genome and improved radiotolerance of human cultured cells by tardigrade-unique protein.</title>
        <authorList>
            <person name="Hashimoto T."/>
            <person name="Horikawa D.D."/>
            <person name="Saito Y."/>
            <person name="Kuwahara H."/>
            <person name="Kozuka-Hata H."/>
            <person name="Shin-I T."/>
            <person name="Minakuchi Y."/>
            <person name="Ohishi K."/>
            <person name="Motoyama A."/>
            <person name="Aizu T."/>
            <person name="Enomoto A."/>
            <person name="Kondo K."/>
            <person name="Tanaka S."/>
            <person name="Hara Y."/>
            <person name="Koshikawa S."/>
            <person name="Sagara H."/>
            <person name="Miura T."/>
            <person name="Yokobori S."/>
            <person name="Miyagawa K."/>
            <person name="Suzuki Y."/>
            <person name="Kubo T."/>
            <person name="Oyama M."/>
            <person name="Kohara Y."/>
            <person name="Fujiyama A."/>
            <person name="Arakawa K."/>
            <person name="Katayama T."/>
            <person name="Toyoda A."/>
            <person name="Kunieda T."/>
        </authorList>
    </citation>
    <scope>NUCLEOTIDE SEQUENCE [LARGE SCALE GENOMIC DNA]</scope>
    <source>
        <strain evidence="4 5">YOKOZUNA-1</strain>
    </source>
</reference>
<dbReference type="PANTHER" id="PTHR12561">
    <property type="entry name" value="LIPOATE-PROTEIN LIGASE"/>
    <property type="match status" value="1"/>
</dbReference>
<evidence type="ECO:0000256" key="1">
    <source>
        <dbReference type="ARBA" id="ARBA00005085"/>
    </source>
</evidence>
<name>A0A1D1VRB7_RAMVA</name>
<dbReference type="Gene3D" id="3.30.930.10">
    <property type="entry name" value="Bira Bifunctional Protein, Domain 2"/>
    <property type="match status" value="1"/>
</dbReference>
<dbReference type="Pfam" id="PF21948">
    <property type="entry name" value="LplA-B_cat"/>
    <property type="match status" value="1"/>
</dbReference>
<proteinExistence type="inferred from homology"/>
<dbReference type="AlphaFoldDB" id="A0A1D1VRB7"/>
<organism evidence="4 5">
    <name type="scientific">Ramazzottius varieornatus</name>
    <name type="common">Water bear</name>
    <name type="synonym">Tardigrade</name>
    <dbReference type="NCBI Taxonomy" id="947166"/>
    <lineage>
        <taxon>Eukaryota</taxon>
        <taxon>Metazoa</taxon>
        <taxon>Ecdysozoa</taxon>
        <taxon>Tardigrada</taxon>
        <taxon>Eutardigrada</taxon>
        <taxon>Parachela</taxon>
        <taxon>Hypsibioidea</taxon>
        <taxon>Ramazzottiidae</taxon>
        <taxon>Ramazzottius</taxon>
    </lineage>
</organism>
<dbReference type="CDD" id="cd16443">
    <property type="entry name" value="LplA"/>
    <property type="match status" value="1"/>
</dbReference>
<dbReference type="UniPathway" id="UPA00537">
    <property type="reaction ID" value="UER00595"/>
</dbReference>
<comment type="similarity">
    <text evidence="2">Belongs to the LplA family.</text>
</comment>
<comment type="pathway">
    <text evidence="1">Protein modification; protein lipoylation via exogenous pathway; protein N(6)-(lipoyl)lysine from lipoate: step 2/2.</text>
</comment>
<dbReference type="EMBL" id="BDGG01000010">
    <property type="protein sequence ID" value="GAV04117.1"/>
    <property type="molecule type" value="Genomic_DNA"/>
</dbReference>
<dbReference type="InterPro" id="IPR004143">
    <property type="entry name" value="BPL_LPL_catalytic"/>
</dbReference>
<dbReference type="PROSITE" id="PS51733">
    <property type="entry name" value="BPL_LPL_CATALYTIC"/>
    <property type="match status" value="1"/>
</dbReference>
<dbReference type="GO" id="GO:0017118">
    <property type="term" value="F:lipoyltransferase activity"/>
    <property type="evidence" value="ECO:0007669"/>
    <property type="project" value="TreeGrafter"/>
</dbReference>
<dbReference type="NCBIfam" id="TIGR00545">
    <property type="entry name" value="lipoyltrans"/>
    <property type="match status" value="1"/>
</dbReference>
<dbReference type="GO" id="GO:0005739">
    <property type="term" value="C:mitochondrion"/>
    <property type="evidence" value="ECO:0007669"/>
    <property type="project" value="TreeGrafter"/>
</dbReference>
<evidence type="ECO:0000256" key="2">
    <source>
        <dbReference type="ARBA" id="ARBA00008242"/>
    </source>
</evidence>
<dbReference type="Proteomes" id="UP000186922">
    <property type="component" value="Unassembled WGS sequence"/>
</dbReference>
<gene>
    <name evidence="4" type="primary">RvY_14444</name>
    <name evidence="4" type="synonym">RvY_14444.1</name>
    <name evidence="4" type="ORF">RvY_14444-1</name>
</gene>
<dbReference type="InterPro" id="IPR004562">
    <property type="entry name" value="LipoylTrfase_LipoateP_Ligase"/>
</dbReference>
<dbReference type="InterPro" id="IPR045864">
    <property type="entry name" value="aa-tRNA-synth_II/BPL/LPL"/>
</dbReference>
<protein>
    <recommendedName>
        <fullName evidence="3">BPL/LPL catalytic domain-containing protein</fullName>
    </recommendedName>
</protein>
<dbReference type="GO" id="GO:0009249">
    <property type="term" value="P:protein lipoylation"/>
    <property type="evidence" value="ECO:0007669"/>
    <property type="project" value="InterPro"/>
</dbReference>
<sequence length="348" mass="39030">MSRQWRVLISKSHNIYLNLAWEDWLYRNFDFTKASLLLMWRNTPCVVIGRYQNPWKECNVSMMADAGILLARRHSGGGTVYHDMGNLNFSFMTERNLYNRKTNLHFIVKVLQDVYGIRAVVSPRDDIVVNEKLKVSGTAAKLGRKAAYHHCTLLCNVEKEHLRAVLKPNNKGIQTTASESVPSPTVNLAEIAPALTCEALMNSYKKAAYRDLNGSSDEDALEWTEEVLPTEEAYHGVTAEASKLETKDFVFGNTPKFKIARDFEEPTTSKKLSFEVLIEKGVIVGATVCGTVDSAYLIEAATILSTLNGTDFDSAAMWQKLSELKRNVRGSNADFVYHCIFGALSLKE</sequence>
<dbReference type="STRING" id="947166.A0A1D1VRB7"/>
<feature type="domain" description="BPL/LPL catalytic" evidence="3">
    <location>
        <begin position="31"/>
        <end position="212"/>
    </location>
</feature>
<dbReference type="FunFam" id="3.30.930.10:FF:000045">
    <property type="entry name" value="lipoyltransferase 1, mitochondrial"/>
    <property type="match status" value="1"/>
</dbReference>